<feature type="domain" description="4Fe-4S" evidence="6">
    <location>
        <begin position="363"/>
        <end position="424"/>
    </location>
</feature>
<dbReference type="AlphaFoldDB" id="A0A3Q9HS94"/>
<dbReference type="Gene3D" id="3.30.70.20">
    <property type="match status" value="1"/>
</dbReference>
<evidence type="ECO:0000259" key="5">
    <source>
        <dbReference type="PROSITE" id="PS51379"/>
    </source>
</evidence>
<dbReference type="SMART" id="SM00091">
    <property type="entry name" value="PAS"/>
    <property type="match status" value="1"/>
</dbReference>
<dbReference type="PROSITE" id="PS51656">
    <property type="entry name" value="4FE4S"/>
    <property type="match status" value="1"/>
</dbReference>
<reference evidence="7 8" key="1">
    <citation type="submission" date="2016-07" db="EMBL/GenBank/DDBJ databases">
        <title>Genome and transcriptome analysis of iron-reducing fermentative bacteria Anoxybacter fermentans.</title>
        <authorList>
            <person name="Zeng X."/>
            <person name="Shao Z."/>
        </authorList>
    </citation>
    <scope>NUCLEOTIDE SEQUENCE [LARGE SCALE GENOMIC DNA]</scope>
    <source>
        <strain evidence="7 8">DY22613</strain>
    </source>
</reference>
<evidence type="ECO:0000256" key="1">
    <source>
        <dbReference type="ARBA" id="ARBA00022485"/>
    </source>
</evidence>
<evidence type="ECO:0000313" key="8">
    <source>
        <dbReference type="Proteomes" id="UP000267250"/>
    </source>
</evidence>
<accession>A0A3Q9HS94</accession>
<dbReference type="InterPro" id="IPR000014">
    <property type="entry name" value="PAS"/>
</dbReference>
<evidence type="ECO:0000256" key="2">
    <source>
        <dbReference type="ARBA" id="ARBA00022723"/>
    </source>
</evidence>
<feature type="domain" description="4Fe-4S ferredoxin-type" evidence="5">
    <location>
        <begin position="31"/>
        <end position="60"/>
    </location>
</feature>
<protein>
    <submittedName>
        <fullName evidence="7">Uncharacterized protein</fullName>
    </submittedName>
</protein>
<evidence type="ECO:0000256" key="4">
    <source>
        <dbReference type="ARBA" id="ARBA00023014"/>
    </source>
</evidence>
<dbReference type="InterPro" id="IPR050340">
    <property type="entry name" value="Cytosolic_Fe-S_CAF"/>
</dbReference>
<dbReference type="SUPFAM" id="SSF55785">
    <property type="entry name" value="PYP-like sensor domain (PAS domain)"/>
    <property type="match status" value="1"/>
</dbReference>
<dbReference type="InterPro" id="IPR013767">
    <property type="entry name" value="PAS_fold"/>
</dbReference>
<keyword evidence="3" id="KW-0408">Iron</keyword>
<dbReference type="InterPro" id="IPR017900">
    <property type="entry name" value="4Fe4S_Fe_S_CS"/>
</dbReference>
<dbReference type="InterPro" id="IPR009016">
    <property type="entry name" value="Fe_hydrogenase"/>
</dbReference>
<dbReference type="InterPro" id="IPR035965">
    <property type="entry name" value="PAS-like_dom_sf"/>
</dbReference>
<organism evidence="7 8">
    <name type="scientific">Anoxybacter fermentans</name>
    <dbReference type="NCBI Taxonomy" id="1323375"/>
    <lineage>
        <taxon>Bacteria</taxon>
        <taxon>Bacillati</taxon>
        <taxon>Bacillota</taxon>
        <taxon>Clostridia</taxon>
        <taxon>Halanaerobiales</taxon>
        <taxon>Anoxybacter</taxon>
    </lineage>
</organism>
<keyword evidence="4" id="KW-0411">Iron-sulfur</keyword>
<proteinExistence type="predicted"/>
<dbReference type="PROSITE" id="PS00198">
    <property type="entry name" value="4FE4S_FER_1"/>
    <property type="match status" value="1"/>
</dbReference>
<dbReference type="InterPro" id="IPR004108">
    <property type="entry name" value="Fe_hydrogenase_lsu_C"/>
</dbReference>
<dbReference type="Pfam" id="PF02906">
    <property type="entry name" value="Fe_hyd_lg_C"/>
    <property type="match status" value="1"/>
</dbReference>
<dbReference type="Gene3D" id="3.30.450.20">
    <property type="entry name" value="PAS domain"/>
    <property type="match status" value="1"/>
</dbReference>
<dbReference type="PANTHER" id="PTHR11615">
    <property type="entry name" value="NITRATE, FORMATE, IRON DEHYDROGENASE"/>
    <property type="match status" value="1"/>
</dbReference>
<keyword evidence="1" id="KW-0004">4Fe-4S</keyword>
<feature type="domain" description="4Fe-4S ferredoxin-type" evidence="5">
    <location>
        <begin position="2"/>
        <end position="30"/>
    </location>
</feature>
<dbReference type="SUPFAM" id="SSF53920">
    <property type="entry name" value="Fe-only hydrogenase"/>
    <property type="match status" value="1"/>
</dbReference>
<gene>
    <name evidence="7" type="ORF">BBF96_12585</name>
</gene>
<dbReference type="SUPFAM" id="SSF54862">
    <property type="entry name" value="4Fe-4S ferredoxins"/>
    <property type="match status" value="1"/>
</dbReference>
<name>A0A3Q9HS94_9FIRM</name>
<dbReference type="Gene3D" id="3.40.950.10">
    <property type="entry name" value="Fe-only Hydrogenase (Larger Subunit), Chain L, domain 3"/>
    <property type="match status" value="1"/>
</dbReference>
<keyword evidence="2" id="KW-0479">Metal-binding</keyword>
<dbReference type="Pfam" id="PF13237">
    <property type="entry name" value="Fer4_10"/>
    <property type="match status" value="1"/>
</dbReference>
<dbReference type="CDD" id="cd00130">
    <property type="entry name" value="PAS"/>
    <property type="match status" value="1"/>
</dbReference>
<dbReference type="GO" id="GO:0051539">
    <property type="term" value="F:4 iron, 4 sulfur cluster binding"/>
    <property type="evidence" value="ECO:0007669"/>
    <property type="project" value="UniProtKB-KW"/>
</dbReference>
<dbReference type="InterPro" id="IPR017896">
    <property type="entry name" value="4Fe4S_Fe-S-bd"/>
</dbReference>
<sequence>MEVLSVLKASCKDCYRCLRHCPVGAIGFGQDQAWIIKEKCIYCGRCVNICPQKAKVPFNGSAELEKFLTSDIPVIASVAPSFVATLELHDYRQLVGGLKELGFDYVVETVQGAKYVAKEYFNLVKKWDKPLISTCCPAIVNLVEKHYPELIPNLAPLISPMMAHGQILKQIYGKEVKVVFFGPCIAKIDELNRPEASGGVDLVMTFRQLIQFFTKKGVNLEKVEPVDFDLSQSQWPRKYPLRGGVLTTAGLEEEYLNGQVFSVSGIEDCIQSIADLKEGRIRPIFLELMACRGGCINGPEVDINLGVAGRCQLVIKYARDRSKLSFKTKNQKNVEKEVQPAKLRLKREYSHRKQIYPMPTEEEIREILKRIGKFGKDDETNCGGCGYQTCRDKAIAVYQGLAEEKMCIPYMKERIESLAHIIVESSHNAIIVVDKNMIIQEFNPVANQMFNRKNESPIGQPLYRYIDPSLFQKVWKEKTRIVHKKVKYEQYRLVTDQTIFPIEEYEVIVGIITDITAQEEQKKKVHEMKRMAVEKASAVVHKQMKIVQEIAKLLGETTVETKAALYELTEIIEDGDLD</sequence>
<dbReference type="Pfam" id="PF04060">
    <property type="entry name" value="FeS"/>
    <property type="match status" value="1"/>
</dbReference>
<dbReference type="PROSITE" id="PS51379">
    <property type="entry name" value="4FE4S_FER_2"/>
    <property type="match status" value="2"/>
</dbReference>
<dbReference type="Proteomes" id="UP000267250">
    <property type="component" value="Chromosome"/>
</dbReference>
<evidence type="ECO:0000313" key="7">
    <source>
        <dbReference type="EMBL" id="AZR74159.1"/>
    </source>
</evidence>
<dbReference type="OrthoDB" id="9798098at2"/>
<dbReference type="InterPro" id="IPR007202">
    <property type="entry name" value="4Fe-4S_dom"/>
</dbReference>
<evidence type="ECO:0000259" key="6">
    <source>
        <dbReference type="PROSITE" id="PS51656"/>
    </source>
</evidence>
<dbReference type="Pfam" id="PF00989">
    <property type="entry name" value="PAS"/>
    <property type="match status" value="1"/>
</dbReference>
<dbReference type="Gene3D" id="1.10.15.40">
    <property type="entry name" value="Electron transport complex subunit B, putative Fe-S cluster"/>
    <property type="match status" value="1"/>
</dbReference>
<dbReference type="GO" id="GO:0006355">
    <property type="term" value="P:regulation of DNA-templated transcription"/>
    <property type="evidence" value="ECO:0007669"/>
    <property type="project" value="InterPro"/>
</dbReference>
<dbReference type="KEGG" id="aft:BBF96_12585"/>
<dbReference type="GO" id="GO:0046872">
    <property type="term" value="F:metal ion binding"/>
    <property type="evidence" value="ECO:0007669"/>
    <property type="project" value="UniProtKB-KW"/>
</dbReference>
<dbReference type="EMBL" id="CP016379">
    <property type="protein sequence ID" value="AZR74159.1"/>
    <property type="molecule type" value="Genomic_DNA"/>
</dbReference>
<evidence type="ECO:0000256" key="3">
    <source>
        <dbReference type="ARBA" id="ARBA00023004"/>
    </source>
</evidence>
<dbReference type="RefSeq" id="WP_127017512.1">
    <property type="nucleotide sequence ID" value="NZ_CP016379.1"/>
</dbReference>
<keyword evidence="8" id="KW-1185">Reference proteome</keyword>